<comment type="caution">
    <text evidence="2">The sequence shown here is derived from an EMBL/GenBank/DDBJ whole genome shotgun (WGS) entry which is preliminary data.</text>
</comment>
<protein>
    <submittedName>
        <fullName evidence="2">Uncharacterized protein</fullName>
    </submittedName>
</protein>
<dbReference type="Proteomes" id="UP000639338">
    <property type="component" value="Unassembled WGS sequence"/>
</dbReference>
<evidence type="ECO:0000256" key="1">
    <source>
        <dbReference type="SAM" id="MobiDB-lite"/>
    </source>
</evidence>
<evidence type="ECO:0000313" key="3">
    <source>
        <dbReference type="Proteomes" id="UP000639338"/>
    </source>
</evidence>
<reference evidence="2 3" key="1">
    <citation type="submission" date="2020-08" db="EMBL/GenBank/DDBJ databases">
        <title>Aphidius gifuensis genome sequencing and assembly.</title>
        <authorList>
            <person name="Du Z."/>
        </authorList>
    </citation>
    <scope>NUCLEOTIDE SEQUENCE [LARGE SCALE GENOMIC DNA]</scope>
    <source>
        <strain evidence="2">YNYX2018</strain>
        <tissue evidence="2">Adults</tissue>
    </source>
</reference>
<dbReference type="AlphaFoldDB" id="A0A834Y415"/>
<dbReference type="EMBL" id="JACMRX010000002">
    <property type="protein sequence ID" value="KAF7996091.1"/>
    <property type="molecule type" value="Genomic_DNA"/>
</dbReference>
<sequence>MLMNPDLNPPRHSSEPSILECNKDDSVLSSTPNKYLKPSQKQRRPLIKEAFYLSGSGASTTSKISNISEEYEDLKKKQLLIHRRIAVALEKIAGISNESTACSNYQQVNEVADEDVDNYDNFNDKKVFYADYEQINESADDDVYNYDKFDNQAVVDTNYQQIIPATD</sequence>
<gene>
    <name evidence="2" type="ORF">HCN44_009927</name>
</gene>
<organism evidence="2 3">
    <name type="scientific">Aphidius gifuensis</name>
    <name type="common">Parasitoid wasp</name>
    <dbReference type="NCBI Taxonomy" id="684658"/>
    <lineage>
        <taxon>Eukaryota</taxon>
        <taxon>Metazoa</taxon>
        <taxon>Ecdysozoa</taxon>
        <taxon>Arthropoda</taxon>
        <taxon>Hexapoda</taxon>
        <taxon>Insecta</taxon>
        <taxon>Pterygota</taxon>
        <taxon>Neoptera</taxon>
        <taxon>Endopterygota</taxon>
        <taxon>Hymenoptera</taxon>
        <taxon>Apocrita</taxon>
        <taxon>Ichneumonoidea</taxon>
        <taxon>Braconidae</taxon>
        <taxon>Aphidiinae</taxon>
        <taxon>Aphidius</taxon>
    </lineage>
</organism>
<name>A0A834Y415_APHGI</name>
<accession>A0A834Y415</accession>
<evidence type="ECO:0000313" key="2">
    <source>
        <dbReference type="EMBL" id="KAF7996091.1"/>
    </source>
</evidence>
<feature type="region of interest" description="Disordered" evidence="1">
    <location>
        <begin position="1"/>
        <end position="42"/>
    </location>
</feature>
<proteinExistence type="predicted"/>
<keyword evidence="3" id="KW-1185">Reference proteome</keyword>